<organism evidence="2 3">
    <name type="scientific">Branchiostoma lanceolatum</name>
    <name type="common">Common lancelet</name>
    <name type="synonym">Amphioxus lanceolatum</name>
    <dbReference type="NCBI Taxonomy" id="7740"/>
    <lineage>
        <taxon>Eukaryota</taxon>
        <taxon>Metazoa</taxon>
        <taxon>Chordata</taxon>
        <taxon>Cephalochordata</taxon>
        <taxon>Leptocardii</taxon>
        <taxon>Amphioxiformes</taxon>
        <taxon>Branchiostomatidae</taxon>
        <taxon>Branchiostoma</taxon>
    </lineage>
</organism>
<sequence>MRMITGSKKEDGEGMEGDLLVEVEALTSQTGAGNPTCFQRFRSSLGCSAASAPEEPREERKPFEQTSENGTTAWIKQNYPDSPFETDAEAIGQLLQTYVEAHVKNPYCEDDLYPFPHNAYSFKGKPEEKTKEEDKRKEQEDPGPS</sequence>
<evidence type="ECO:0000313" key="2">
    <source>
        <dbReference type="EMBL" id="CAH1268821.1"/>
    </source>
</evidence>
<feature type="compositionally biased region" description="Polar residues" evidence="1">
    <location>
        <begin position="64"/>
        <end position="75"/>
    </location>
</feature>
<feature type="region of interest" description="Disordered" evidence="1">
    <location>
        <begin position="47"/>
        <end position="81"/>
    </location>
</feature>
<feature type="compositionally biased region" description="Basic and acidic residues" evidence="1">
    <location>
        <begin position="54"/>
        <end position="63"/>
    </location>
</feature>
<evidence type="ECO:0000256" key="1">
    <source>
        <dbReference type="SAM" id="MobiDB-lite"/>
    </source>
</evidence>
<protein>
    <submittedName>
        <fullName evidence="2">Hypp4001 protein</fullName>
    </submittedName>
</protein>
<name>A0A8K0A7F3_BRALA</name>
<feature type="compositionally biased region" description="Basic and acidic residues" evidence="1">
    <location>
        <begin position="124"/>
        <end position="145"/>
    </location>
</feature>
<reference evidence="2" key="1">
    <citation type="submission" date="2022-01" db="EMBL/GenBank/DDBJ databases">
        <authorList>
            <person name="Braso-Vives M."/>
        </authorList>
    </citation>
    <scope>NUCLEOTIDE SEQUENCE</scope>
</reference>
<proteinExistence type="predicted"/>
<dbReference type="Proteomes" id="UP000838412">
    <property type="component" value="Chromosome 7"/>
</dbReference>
<keyword evidence="3" id="KW-1185">Reference proteome</keyword>
<dbReference type="AlphaFoldDB" id="A0A8K0A7F3"/>
<evidence type="ECO:0000313" key="3">
    <source>
        <dbReference type="Proteomes" id="UP000838412"/>
    </source>
</evidence>
<gene>
    <name evidence="2" type="primary">Hypp4001</name>
    <name evidence="2" type="ORF">BLAG_LOCUS21632</name>
</gene>
<dbReference type="EMBL" id="OV696692">
    <property type="protein sequence ID" value="CAH1268821.1"/>
    <property type="molecule type" value="Genomic_DNA"/>
</dbReference>
<accession>A0A8K0A7F3</accession>
<feature type="region of interest" description="Disordered" evidence="1">
    <location>
        <begin position="118"/>
        <end position="145"/>
    </location>
</feature>